<dbReference type="SMART" id="SM00092">
    <property type="entry name" value="RNAse_Pc"/>
    <property type="match status" value="1"/>
</dbReference>
<reference evidence="13" key="3">
    <citation type="journal article" date="2019" name="Gene Rep">
        <title>Eutherian third-party data gene collections.</title>
        <authorList>
            <person name="Premzl M."/>
        </authorList>
    </citation>
    <scope>NUCLEOTIDE SEQUENCE</scope>
</reference>
<dbReference type="GO" id="GO:0005615">
    <property type="term" value="C:extracellular space"/>
    <property type="evidence" value="ECO:0007669"/>
    <property type="project" value="TreeGrafter"/>
</dbReference>
<sequence>MIPKQLDSRFCLLLLLGLMKMIGSLCAAPGNLTRAQWFTIQHINMTHPKCDDAMRVVNGYTGRCKNQNTFLNTTFPNVVNVCLTPAIKCITSKSQNCHKSSVKVNLTYCNLTTPGTVQTCKYAQTEAEMFYIVACDNRSALDPPIYPVVPVHLDATVMLLTQDLVPTLNSQASQSRSLLRHVFDTVWSFGHSLLQRLFPSST</sequence>
<dbReference type="GO" id="GO:0006935">
    <property type="term" value="P:chemotaxis"/>
    <property type="evidence" value="ECO:0007669"/>
    <property type="project" value="TreeGrafter"/>
</dbReference>
<dbReference type="AlphaFoldDB" id="W0UV54"/>
<evidence type="ECO:0000259" key="12">
    <source>
        <dbReference type="SMART" id="SM00092"/>
    </source>
</evidence>
<dbReference type="GO" id="GO:0003676">
    <property type="term" value="F:nucleic acid binding"/>
    <property type="evidence" value="ECO:0007669"/>
    <property type="project" value="InterPro"/>
</dbReference>
<evidence type="ECO:0000256" key="6">
    <source>
        <dbReference type="ARBA" id="ARBA00023074"/>
    </source>
</evidence>
<keyword evidence="4 11" id="KW-0255">Endonuclease</keyword>
<dbReference type="SUPFAM" id="SSF54076">
    <property type="entry name" value="RNase A-like"/>
    <property type="match status" value="1"/>
</dbReference>
<dbReference type="PANTHER" id="PTHR11437:SF3">
    <property type="entry name" value="EOSINOPHIL CATIONIC PROTEIN"/>
    <property type="match status" value="1"/>
</dbReference>
<dbReference type="FunFam" id="3.10.130.10:FF:000001">
    <property type="entry name" value="Ribonuclease pancreatic"/>
    <property type="match status" value="1"/>
</dbReference>
<feature type="domain" description="Ribonuclease A-domain" evidence="12">
    <location>
        <begin position="31"/>
        <end position="157"/>
    </location>
</feature>
<keyword evidence="8" id="KW-0325">Glycoprotein</keyword>
<dbReference type="GO" id="GO:0016787">
    <property type="term" value="F:hydrolase activity"/>
    <property type="evidence" value="ECO:0007669"/>
    <property type="project" value="UniProtKB-KW"/>
</dbReference>
<keyword evidence="6" id="KW-0944">Nitration</keyword>
<evidence type="ECO:0000256" key="4">
    <source>
        <dbReference type="ARBA" id="ARBA00022759"/>
    </source>
</evidence>
<dbReference type="GO" id="GO:0004540">
    <property type="term" value="F:RNA nuclease activity"/>
    <property type="evidence" value="ECO:0007669"/>
    <property type="project" value="TreeGrafter"/>
</dbReference>
<dbReference type="InterPro" id="IPR036816">
    <property type="entry name" value="RNaseA-like_dom_sf"/>
</dbReference>
<dbReference type="GO" id="GO:0004519">
    <property type="term" value="F:endonuclease activity"/>
    <property type="evidence" value="ECO:0007669"/>
    <property type="project" value="UniProtKB-KW"/>
</dbReference>
<dbReference type="PRINTS" id="PR00794">
    <property type="entry name" value="RIBONUCLEASE"/>
</dbReference>
<dbReference type="GO" id="GO:0050830">
    <property type="term" value="P:defense response to Gram-positive bacterium"/>
    <property type="evidence" value="ECO:0007669"/>
    <property type="project" value="TreeGrafter"/>
</dbReference>
<reference evidence="13" key="1">
    <citation type="journal article" date="2014" name="Mol. Genet. Genomics">
        <title>Comparative genomic analysis of eutherian ribonuclease A genes.</title>
        <authorList>
            <person name="Premzl M."/>
        </authorList>
    </citation>
    <scope>NUCLEOTIDE SEQUENCE</scope>
</reference>
<evidence type="ECO:0000256" key="1">
    <source>
        <dbReference type="ARBA" id="ARBA00005600"/>
    </source>
</evidence>
<dbReference type="GO" id="GO:0002227">
    <property type="term" value="P:innate immune response in mucosa"/>
    <property type="evidence" value="ECO:0007669"/>
    <property type="project" value="TreeGrafter"/>
</dbReference>
<feature type="chain" id="PRO_5007751487" description="Eosinophil cationic protein" evidence="11">
    <location>
        <begin position="28"/>
        <end position="202"/>
    </location>
</feature>
<keyword evidence="3 11" id="KW-0732">Signal</keyword>
<dbReference type="Pfam" id="PF00074">
    <property type="entry name" value="RnaseA"/>
    <property type="match status" value="1"/>
</dbReference>
<reference evidence="13" key="2">
    <citation type="journal article" date="2016" name="Data Brief">
        <title>Curated eutherian third party data gene data sets.</title>
        <authorList>
            <person name="Premzl M."/>
        </authorList>
    </citation>
    <scope>NUCLEOTIDE SEQUENCE</scope>
</reference>
<evidence type="ECO:0000256" key="5">
    <source>
        <dbReference type="ARBA" id="ARBA00022801"/>
    </source>
</evidence>
<dbReference type="InterPro" id="IPR001427">
    <property type="entry name" value="RNaseA"/>
</dbReference>
<dbReference type="EMBL" id="HG328925">
    <property type="protein sequence ID" value="CDG32001.1"/>
    <property type="molecule type" value="Genomic_DNA"/>
</dbReference>
<dbReference type="PROSITE" id="PS00127">
    <property type="entry name" value="RNASE_PANCREATIC"/>
    <property type="match status" value="1"/>
</dbReference>
<evidence type="ECO:0000256" key="8">
    <source>
        <dbReference type="ARBA" id="ARBA00023180"/>
    </source>
</evidence>
<organism evidence="13">
    <name type="scientific">Carlito syrichta</name>
    <name type="common">Philippine tarsier</name>
    <name type="synonym">Tarsius syrichta</name>
    <dbReference type="NCBI Taxonomy" id="1868482"/>
    <lineage>
        <taxon>Eukaryota</taxon>
        <taxon>Metazoa</taxon>
        <taxon>Chordata</taxon>
        <taxon>Craniata</taxon>
        <taxon>Vertebrata</taxon>
        <taxon>Euteleostomi</taxon>
        <taxon>Mammalia</taxon>
        <taxon>Eutheria</taxon>
        <taxon>Euarchontoglires</taxon>
        <taxon>Primates</taxon>
        <taxon>Haplorrhini</taxon>
        <taxon>Tarsiiformes</taxon>
        <taxon>Tarsiidae</taxon>
        <taxon>Carlito</taxon>
    </lineage>
</organism>
<dbReference type="PANTHER" id="PTHR11437">
    <property type="entry name" value="RIBONUCLEASE"/>
    <property type="match status" value="1"/>
</dbReference>
<evidence type="ECO:0000313" key="13">
    <source>
        <dbReference type="EMBL" id="CDG32001.1"/>
    </source>
</evidence>
<name>W0UV54_CARSF</name>
<evidence type="ECO:0000256" key="3">
    <source>
        <dbReference type="ARBA" id="ARBA00022729"/>
    </source>
</evidence>
<evidence type="ECO:0000256" key="7">
    <source>
        <dbReference type="ARBA" id="ARBA00023157"/>
    </source>
</evidence>
<dbReference type="CDD" id="cd06265">
    <property type="entry name" value="RNase_A_canonical"/>
    <property type="match status" value="1"/>
</dbReference>
<proteinExistence type="inferred from homology"/>
<comment type="similarity">
    <text evidence="1 11">Belongs to the pancreatic ribonuclease family.</text>
</comment>
<keyword evidence="2 11" id="KW-0540">Nuclease</keyword>
<keyword evidence="5 11" id="KW-0378">Hydrolase</keyword>
<protein>
    <recommendedName>
        <fullName evidence="9">Eosinophil cationic protein</fullName>
    </recommendedName>
    <alternativeName>
        <fullName evidence="10">Ribonuclease 3</fullName>
    </alternativeName>
</protein>
<evidence type="ECO:0000256" key="11">
    <source>
        <dbReference type="RuleBase" id="RU000651"/>
    </source>
</evidence>
<evidence type="ECO:0000256" key="2">
    <source>
        <dbReference type="ARBA" id="ARBA00022722"/>
    </source>
</evidence>
<accession>W0UV54</accession>
<dbReference type="InterPro" id="IPR023412">
    <property type="entry name" value="RNaseA_domain"/>
</dbReference>
<gene>
    <name evidence="13" type="primary">RAF2</name>
</gene>
<evidence type="ECO:0000256" key="10">
    <source>
        <dbReference type="ARBA" id="ARBA00042656"/>
    </source>
</evidence>
<feature type="signal peptide" evidence="11">
    <location>
        <begin position="1"/>
        <end position="27"/>
    </location>
</feature>
<dbReference type="InterPro" id="IPR023411">
    <property type="entry name" value="RNaseA_AS"/>
</dbReference>
<keyword evidence="7" id="KW-1015">Disulfide bond</keyword>
<evidence type="ECO:0000256" key="9">
    <source>
        <dbReference type="ARBA" id="ARBA00041168"/>
    </source>
</evidence>
<dbReference type="Gene3D" id="3.10.130.10">
    <property type="entry name" value="Ribonuclease A-like domain"/>
    <property type="match status" value="1"/>
</dbReference>